<reference evidence="1" key="1">
    <citation type="submission" date="2016-12" db="EMBL/GenBank/DDBJ databases">
        <authorList>
            <person name="Moulin L."/>
        </authorList>
    </citation>
    <scope>NUCLEOTIDE SEQUENCE [LARGE SCALE GENOMIC DNA]</scope>
    <source>
        <strain evidence="1">STM 7183</strain>
    </source>
</reference>
<evidence type="ECO:0000313" key="2">
    <source>
        <dbReference type="Proteomes" id="UP000195569"/>
    </source>
</evidence>
<keyword evidence="2" id="KW-1185">Reference proteome</keyword>
<accession>A0A1N7STL0</accession>
<proteinExistence type="predicted"/>
<sequence>MHEDQQGVQCGRPGREAWSAAPLALHFWRDAQRQRSVMYQRLAGARLYRKLTVSEIQQSFGHKCPPSLKIGGTRAVTRSRQ</sequence>
<dbReference type="Proteomes" id="UP000195569">
    <property type="component" value="Unassembled WGS sequence"/>
</dbReference>
<comment type="caution">
    <text evidence="1">The sequence shown here is derived from an EMBL/GenBank/DDBJ whole genome shotgun (WGS) entry which is preliminary data.</text>
</comment>
<name>A0A1N7STL0_9BURK</name>
<dbReference type="EMBL" id="CYGY02000093">
    <property type="protein sequence ID" value="SIT50735.1"/>
    <property type="molecule type" value="Genomic_DNA"/>
</dbReference>
<gene>
    <name evidence="1" type="ORF">BN2476_930033</name>
</gene>
<dbReference type="AlphaFoldDB" id="A0A1N7STL0"/>
<organism evidence="1 2">
    <name type="scientific">Paraburkholderia piptadeniae</name>
    <dbReference type="NCBI Taxonomy" id="1701573"/>
    <lineage>
        <taxon>Bacteria</taxon>
        <taxon>Pseudomonadati</taxon>
        <taxon>Pseudomonadota</taxon>
        <taxon>Betaproteobacteria</taxon>
        <taxon>Burkholderiales</taxon>
        <taxon>Burkholderiaceae</taxon>
        <taxon>Paraburkholderia</taxon>
    </lineage>
</organism>
<protein>
    <submittedName>
        <fullName evidence="1">Uncharacterized protein</fullName>
    </submittedName>
</protein>
<evidence type="ECO:0000313" key="1">
    <source>
        <dbReference type="EMBL" id="SIT50735.1"/>
    </source>
</evidence>